<reference evidence="3 4" key="1">
    <citation type="submission" date="2014-03" db="EMBL/GenBank/DDBJ databases">
        <title>Genome sequence of Bordetella holmseii.</title>
        <authorList>
            <person name="Harvill E."/>
            <person name="Goodfield L.L."/>
            <person name="Ivanov Y."/>
            <person name="Meyer J.A."/>
            <person name="Newth C."/>
            <person name="Cassiday P."/>
            <person name="Tondella M.L."/>
            <person name="Liao P."/>
            <person name="Zimmerman J."/>
            <person name="Meert K."/>
            <person name="Wessel D."/>
            <person name="Berger J."/>
            <person name="Dean J.M."/>
            <person name="Holubkov R."/>
            <person name="Burr J."/>
            <person name="Liu T."/>
            <person name="Brinkac L.M."/>
            <person name="Sanka R."/>
            <person name="Kim M."/>
            <person name="Losada L."/>
        </authorList>
    </citation>
    <scope>NUCLEOTIDE SEQUENCE [LARGE SCALE GENOMIC DNA]</scope>
    <source>
        <strain evidence="3 4">CDC-H585-BH</strain>
    </source>
</reference>
<protein>
    <submittedName>
        <fullName evidence="3">GDYXXLXY protein</fullName>
    </submittedName>
</protein>
<keyword evidence="1" id="KW-0812">Transmembrane</keyword>
<dbReference type="AlphaFoldDB" id="A0A158M8W1"/>
<keyword evidence="1" id="KW-0472">Membrane</keyword>
<feature type="transmembrane region" description="Helical" evidence="1">
    <location>
        <begin position="12"/>
        <end position="31"/>
    </location>
</feature>
<dbReference type="EMBL" id="JFZZ01000009">
    <property type="protein sequence ID" value="KAK99692.1"/>
    <property type="molecule type" value="Genomic_DNA"/>
</dbReference>
<dbReference type="Proteomes" id="UP000026682">
    <property type="component" value="Unassembled WGS sequence"/>
</dbReference>
<accession>A0A158M8W1</accession>
<sequence>MPALWKLHRLTALLNIAGALLPAIVALWLLWPRRHVLTLSLVLITPVALLLLALFWLPSPGIAFALTWILLGFGLNKPRLTGFGVLSLLAYLMLYYYQMEVPLLQKAVWLTGAAVLLFLLRILVWLVPRFMRTDGGRRVSVRQAPPSTRRRAAVVVAGLVLVLGVCNVTIYQREQLLAHGEVAILELAPVDPRSLMQGDYMALRFAAATAVSKLHQADEGATDDGYVILSPDARGVAQPLRIQPKVDPHAAPEMALQYRVRPNGVRIVTNAYFFPEGEAARYEQARYGEVRLDGRGTGLLVRMLDEDLQPL</sequence>
<gene>
    <name evidence="3" type="ORF">L497_3153</name>
</gene>
<dbReference type="Pfam" id="PF14345">
    <property type="entry name" value="GDYXXLXY"/>
    <property type="match status" value="1"/>
</dbReference>
<evidence type="ECO:0000313" key="4">
    <source>
        <dbReference type="Proteomes" id="UP000026682"/>
    </source>
</evidence>
<feature type="transmembrane region" description="Helical" evidence="1">
    <location>
        <begin position="152"/>
        <end position="171"/>
    </location>
</feature>
<proteinExistence type="predicted"/>
<feature type="domain" description="DUF4401" evidence="2">
    <location>
        <begin position="12"/>
        <end position="125"/>
    </location>
</feature>
<evidence type="ECO:0000256" key="1">
    <source>
        <dbReference type="SAM" id="Phobius"/>
    </source>
</evidence>
<feature type="transmembrane region" description="Helical" evidence="1">
    <location>
        <begin position="43"/>
        <end position="73"/>
    </location>
</feature>
<comment type="caution">
    <text evidence="3">The sequence shown here is derived from an EMBL/GenBank/DDBJ whole genome shotgun (WGS) entry which is preliminary data.</text>
</comment>
<feature type="transmembrane region" description="Helical" evidence="1">
    <location>
        <begin position="109"/>
        <end position="131"/>
    </location>
</feature>
<dbReference type="InterPro" id="IPR025833">
    <property type="entry name" value="GDYXXLXY"/>
</dbReference>
<dbReference type="PATRIC" id="fig|1331206.3.peg.170"/>
<dbReference type="STRING" id="35814.BBB42_00480"/>
<evidence type="ECO:0000313" key="3">
    <source>
        <dbReference type="EMBL" id="KAK99692.1"/>
    </source>
</evidence>
<organism evidence="3 4">
    <name type="scientific">Bordetella holmesii CDC-H585-BH</name>
    <dbReference type="NCBI Taxonomy" id="1331206"/>
    <lineage>
        <taxon>Bacteria</taxon>
        <taxon>Pseudomonadati</taxon>
        <taxon>Pseudomonadota</taxon>
        <taxon>Betaproteobacteria</taxon>
        <taxon>Burkholderiales</taxon>
        <taxon>Alcaligenaceae</taxon>
        <taxon>Bordetella</taxon>
    </lineage>
</organism>
<keyword evidence="1" id="KW-1133">Transmembrane helix</keyword>
<name>A0A158M8W1_9BORD</name>
<evidence type="ECO:0000259" key="2">
    <source>
        <dbReference type="Pfam" id="PF14351"/>
    </source>
</evidence>
<dbReference type="Pfam" id="PF14351">
    <property type="entry name" value="DUF4401"/>
    <property type="match status" value="1"/>
</dbReference>
<dbReference type="InterPro" id="IPR025513">
    <property type="entry name" value="DUF4401"/>
</dbReference>
<feature type="transmembrane region" description="Helical" evidence="1">
    <location>
        <begin position="80"/>
        <end position="97"/>
    </location>
</feature>